<dbReference type="PANTHER" id="PTHR42913">
    <property type="entry name" value="APOPTOSIS-INDUCING FACTOR 1"/>
    <property type="match status" value="1"/>
</dbReference>
<gene>
    <name evidence="7" type="ORF">A3D47_00465</name>
</gene>
<feature type="domain" description="FAD/NAD(P)-binding" evidence="6">
    <location>
        <begin position="4"/>
        <end position="324"/>
    </location>
</feature>
<evidence type="ECO:0000256" key="1">
    <source>
        <dbReference type="ARBA" id="ARBA00001974"/>
    </source>
</evidence>
<evidence type="ECO:0000256" key="5">
    <source>
        <dbReference type="ARBA" id="ARBA00023002"/>
    </source>
</evidence>
<keyword evidence="4" id="KW-0274">FAD</keyword>
<evidence type="ECO:0000313" key="8">
    <source>
        <dbReference type="Proteomes" id="UP000178651"/>
    </source>
</evidence>
<dbReference type="PRINTS" id="PR00469">
    <property type="entry name" value="PNDRDTASEII"/>
</dbReference>
<comment type="cofactor">
    <cofactor evidence="1">
        <name>FAD</name>
        <dbReference type="ChEBI" id="CHEBI:57692"/>
    </cofactor>
</comment>
<protein>
    <recommendedName>
        <fullName evidence="6">FAD/NAD(P)-binding domain-containing protein</fullName>
    </recommendedName>
</protein>
<evidence type="ECO:0000259" key="6">
    <source>
        <dbReference type="Pfam" id="PF07992"/>
    </source>
</evidence>
<dbReference type="InterPro" id="IPR051169">
    <property type="entry name" value="NADH-Q_oxidoreductase"/>
</dbReference>
<dbReference type="AlphaFoldDB" id="A0A1G1Z334"/>
<dbReference type="Pfam" id="PF07992">
    <property type="entry name" value="Pyr_redox_2"/>
    <property type="match status" value="1"/>
</dbReference>
<evidence type="ECO:0000256" key="4">
    <source>
        <dbReference type="ARBA" id="ARBA00022827"/>
    </source>
</evidence>
<dbReference type="InterPro" id="IPR023753">
    <property type="entry name" value="FAD/NAD-binding_dom"/>
</dbReference>
<dbReference type="PRINTS" id="PR00368">
    <property type="entry name" value="FADPNR"/>
</dbReference>
<dbReference type="Gene3D" id="3.50.50.100">
    <property type="match status" value="1"/>
</dbReference>
<keyword evidence="3" id="KW-0285">Flavoprotein</keyword>
<evidence type="ECO:0000256" key="2">
    <source>
        <dbReference type="ARBA" id="ARBA00005272"/>
    </source>
</evidence>
<dbReference type="GO" id="GO:0019646">
    <property type="term" value="P:aerobic electron transport chain"/>
    <property type="evidence" value="ECO:0007669"/>
    <property type="project" value="TreeGrafter"/>
</dbReference>
<comment type="caution">
    <text evidence="7">The sequence shown here is derived from an EMBL/GenBank/DDBJ whole genome shotgun (WGS) entry which is preliminary data.</text>
</comment>
<dbReference type="PANTHER" id="PTHR42913:SF3">
    <property type="entry name" value="64 KDA MITOCHONDRIAL NADH DEHYDROGENASE (EUROFUNG)"/>
    <property type="match status" value="1"/>
</dbReference>
<comment type="similarity">
    <text evidence="2">Belongs to the NADH dehydrogenase family.</text>
</comment>
<evidence type="ECO:0000256" key="3">
    <source>
        <dbReference type="ARBA" id="ARBA00022630"/>
    </source>
</evidence>
<proteinExistence type="inferred from homology"/>
<sequence>MGKRIVILGAGFGGLHTAIILGRKAGQTNEVILIDRNSHHTFTPLLYEVATTPKEVANYIELHEITTYEISNIFKGLPVRFIQSDISKVDIMNGDIHLASGEKIKYDYLVVAIGSEPNFFNIPNIRENSFQFKTFKDALRIRDAVWDLVSQGQSPKIVVGGGGSTGVELAAELQHWLYYIKREKKDCEGQVTLIDGGPTILNGFSKTVIDKVTRRLTKLGVCVLNGSPIGNVSNNKVVLKNGQEIKFDLFIWSGGVKANSLMQSNPLKFEEKGRSGVTPNMTCLPFDPKLKLYGKVYGIGDIVCAYSENGLPVPMVARAAISQGTVAAKNILEELKGKNPTHIYKPINYPYIIPVGGKYAVAKIGPIVFSGFLGWLVKGLIELGYLFSLIPTGKALKVWVRGLKIFIQNDRLG</sequence>
<dbReference type="EMBL" id="MHIU01000005">
    <property type="protein sequence ID" value="OGY58097.1"/>
    <property type="molecule type" value="Genomic_DNA"/>
</dbReference>
<keyword evidence="5" id="KW-0560">Oxidoreductase</keyword>
<dbReference type="InterPro" id="IPR036188">
    <property type="entry name" value="FAD/NAD-bd_sf"/>
</dbReference>
<dbReference type="Proteomes" id="UP000178651">
    <property type="component" value="Unassembled WGS sequence"/>
</dbReference>
<accession>A0A1G1Z334</accession>
<dbReference type="SUPFAM" id="SSF51905">
    <property type="entry name" value="FAD/NAD(P)-binding domain"/>
    <property type="match status" value="2"/>
</dbReference>
<reference evidence="7 8" key="1">
    <citation type="journal article" date="2016" name="Nat. Commun.">
        <title>Thousands of microbial genomes shed light on interconnected biogeochemical processes in an aquifer system.</title>
        <authorList>
            <person name="Anantharaman K."/>
            <person name="Brown C.T."/>
            <person name="Hug L.A."/>
            <person name="Sharon I."/>
            <person name="Castelle C.J."/>
            <person name="Probst A.J."/>
            <person name="Thomas B.C."/>
            <person name="Singh A."/>
            <person name="Wilkins M.J."/>
            <person name="Karaoz U."/>
            <person name="Brodie E.L."/>
            <person name="Williams K.H."/>
            <person name="Hubbard S.S."/>
            <person name="Banfield J.F."/>
        </authorList>
    </citation>
    <scope>NUCLEOTIDE SEQUENCE [LARGE SCALE GENOMIC DNA]</scope>
</reference>
<organism evidence="7 8">
    <name type="scientific">Candidatus Colwellbacteria bacterium RIFCSPHIGHO2_02_FULL_43_15</name>
    <dbReference type="NCBI Taxonomy" id="1797686"/>
    <lineage>
        <taxon>Bacteria</taxon>
        <taxon>Candidatus Colwelliibacteriota</taxon>
    </lineage>
</organism>
<name>A0A1G1Z334_9BACT</name>
<evidence type="ECO:0000313" key="7">
    <source>
        <dbReference type="EMBL" id="OGY58097.1"/>
    </source>
</evidence>
<dbReference type="GO" id="GO:0003955">
    <property type="term" value="F:NAD(P)H dehydrogenase (quinone) activity"/>
    <property type="evidence" value="ECO:0007669"/>
    <property type="project" value="TreeGrafter"/>
</dbReference>